<proteinExistence type="predicted"/>
<sequence>MGRRCRVGPSSWKRPATRCPRAASVQCIKPEEQRRGRARQTCGASAGCSAAAGSCFTVCTHRIPVLHMLCLPFMCLARMKCGDPCRSCPARRLLALSVRPRLSVLLTGRRTDGRLCLACVLLLSAVSE</sequence>
<dbReference type="EMBL" id="JANPWB010000011">
    <property type="protein sequence ID" value="KAJ1129065.1"/>
    <property type="molecule type" value="Genomic_DNA"/>
</dbReference>
<organism evidence="1 2">
    <name type="scientific">Pleurodeles waltl</name>
    <name type="common">Iberian ribbed newt</name>
    <dbReference type="NCBI Taxonomy" id="8319"/>
    <lineage>
        <taxon>Eukaryota</taxon>
        <taxon>Metazoa</taxon>
        <taxon>Chordata</taxon>
        <taxon>Craniata</taxon>
        <taxon>Vertebrata</taxon>
        <taxon>Euteleostomi</taxon>
        <taxon>Amphibia</taxon>
        <taxon>Batrachia</taxon>
        <taxon>Caudata</taxon>
        <taxon>Salamandroidea</taxon>
        <taxon>Salamandridae</taxon>
        <taxon>Pleurodelinae</taxon>
        <taxon>Pleurodeles</taxon>
    </lineage>
</organism>
<evidence type="ECO:0000313" key="1">
    <source>
        <dbReference type="EMBL" id="KAJ1129065.1"/>
    </source>
</evidence>
<protein>
    <submittedName>
        <fullName evidence="1">Uncharacterized protein</fullName>
    </submittedName>
</protein>
<keyword evidence="2" id="KW-1185">Reference proteome</keyword>
<dbReference type="Proteomes" id="UP001066276">
    <property type="component" value="Chromosome 7"/>
</dbReference>
<name>A0AAV7PU19_PLEWA</name>
<dbReference type="AlphaFoldDB" id="A0AAV7PU19"/>
<gene>
    <name evidence="1" type="ORF">NDU88_007436</name>
</gene>
<evidence type="ECO:0000313" key="2">
    <source>
        <dbReference type="Proteomes" id="UP001066276"/>
    </source>
</evidence>
<accession>A0AAV7PU19</accession>
<reference evidence="1" key="1">
    <citation type="journal article" date="2022" name="bioRxiv">
        <title>Sequencing and chromosome-scale assembly of the giantPleurodeles waltlgenome.</title>
        <authorList>
            <person name="Brown T."/>
            <person name="Elewa A."/>
            <person name="Iarovenko S."/>
            <person name="Subramanian E."/>
            <person name="Araus A.J."/>
            <person name="Petzold A."/>
            <person name="Susuki M."/>
            <person name="Suzuki K.-i.T."/>
            <person name="Hayashi T."/>
            <person name="Toyoda A."/>
            <person name="Oliveira C."/>
            <person name="Osipova E."/>
            <person name="Leigh N.D."/>
            <person name="Simon A."/>
            <person name="Yun M.H."/>
        </authorList>
    </citation>
    <scope>NUCLEOTIDE SEQUENCE</scope>
    <source>
        <strain evidence="1">20211129_DDA</strain>
        <tissue evidence="1">Liver</tissue>
    </source>
</reference>
<comment type="caution">
    <text evidence="1">The sequence shown here is derived from an EMBL/GenBank/DDBJ whole genome shotgun (WGS) entry which is preliminary data.</text>
</comment>